<evidence type="ECO:0000256" key="2">
    <source>
        <dbReference type="ARBA" id="ARBA00022722"/>
    </source>
</evidence>
<evidence type="ECO:0000256" key="1">
    <source>
        <dbReference type="ARBA" id="ARBA00022649"/>
    </source>
</evidence>
<dbReference type="InterPro" id="IPR022907">
    <property type="entry name" value="VapC_family"/>
</dbReference>
<dbReference type="PANTHER" id="PTHR39677">
    <property type="entry name" value="RIBONUCLEASE VAPC6"/>
    <property type="match status" value="1"/>
</dbReference>
<dbReference type="RefSeq" id="WP_055428348.1">
    <property type="nucleotide sequence ID" value="NZ_CP015105.1"/>
</dbReference>
<proteinExistence type="inferred from homology"/>
<evidence type="ECO:0000256" key="5">
    <source>
        <dbReference type="HAMAP-Rule" id="MF_00265"/>
    </source>
</evidence>
<dbReference type="GO" id="GO:0016787">
    <property type="term" value="F:hydrolase activity"/>
    <property type="evidence" value="ECO:0007669"/>
    <property type="project" value="UniProtKB-KW"/>
</dbReference>
<dbReference type="KEGG" id="ttd:A3L14_00220"/>
<feature type="domain" description="PIN" evidence="6">
    <location>
        <begin position="5"/>
        <end position="136"/>
    </location>
</feature>
<dbReference type="GO" id="GO:0004540">
    <property type="term" value="F:RNA nuclease activity"/>
    <property type="evidence" value="ECO:0007669"/>
    <property type="project" value="InterPro"/>
</dbReference>
<dbReference type="Proteomes" id="UP000250136">
    <property type="component" value="Chromosome"/>
</dbReference>
<dbReference type="Gene3D" id="3.40.50.1010">
    <property type="entry name" value="5'-nuclease"/>
    <property type="match status" value="1"/>
</dbReference>
<keyword evidence="1 5" id="KW-1277">Toxin-antitoxin system</keyword>
<sequence>MSGRPNVFFDSNVLIYHLGGIEKARSLIESVENGDVRGFINPIVASEVMFFYIKAKTGMKSYEIKKTPSILAEVDLEPLFELLSIFVTLDINSDIVSNSKNAIEKYHLLPNDALIVSTCEFYGIETIATFDDDFKRVETLKILR</sequence>
<dbReference type="GeneID" id="33332796"/>
<comment type="cofactor">
    <cofactor evidence="5">
        <name>Mg(2+)</name>
        <dbReference type="ChEBI" id="CHEBI:18420"/>
    </cofactor>
</comment>
<comment type="function">
    <text evidence="5">Toxic component of a toxin-antitoxin (TA) system. An RNase.</text>
</comment>
<dbReference type="HAMAP" id="MF_00265">
    <property type="entry name" value="VapC_Nob1"/>
    <property type="match status" value="1"/>
</dbReference>
<protein>
    <recommendedName>
        <fullName evidence="5">Ribonuclease VapC</fullName>
        <shortName evidence="5">RNase VapC</shortName>
        <ecNumber evidence="5">3.1.-.-</ecNumber>
    </recommendedName>
    <alternativeName>
        <fullName evidence="5">Putative toxin VapC</fullName>
    </alternativeName>
</protein>
<dbReference type="InterPro" id="IPR029060">
    <property type="entry name" value="PIN-like_dom_sf"/>
</dbReference>
<dbReference type="AlphaFoldDB" id="A0A0Q2US37"/>
<evidence type="ECO:0000313" key="7">
    <source>
        <dbReference type="EMBL" id="ASJ11403.1"/>
    </source>
</evidence>
<feature type="binding site" evidence="5">
    <location>
        <position position="10"/>
    </location>
    <ligand>
        <name>Mg(2+)</name>
        <dbReference type="ChEBI" id="CHEBI:18420"/>
    </ligand>
</feature>
<evidence type="ECO:0000313" key="9">
    <source>
        <dbReference type="EMBL" id="SEW07313.1"/>
    </source>
</evidence>
<dbReference type="EMBL" id="FOIW01000002">
    <property type="protein sequence ID" value="SEW07313.1"/>
    <property type="molecule type" value="Genomic_DNA"/>
</dbReference>
<dbReference type="SUPFAM" id="SSF88723">
    <property type="entry name" value="PIN domain-like"/>
    <property type="match status" value="1"/>
</dbReference>
<organism evidence="8 10">
    <name type="scientific">Thermococcus thioreducens</name>
    <dbReference type="NCBI Taxonomy" id="277988"/>
    <lineage>
        <taxon>Archaea</taxon>
        <taxon>Methanobacteriati</taxon>
        <taxon>Methanobacteriota</taxon>
        <taxon>Thermococci</taxon>
        <taxon>Thermococcales</taxon>
        <taxon>Thermococcaceae</taxon>
        <taxon>Thermococcus</taxon>
    </lineage>
</organism>
<dbReference type="CDD" id="cd18677">
    <property type="entry name" value="PIN_MjVapC2-VapC6_like"/>
    <property type="match status" value="1"/>
</dbReference>
<keyword evidence="12" id="KW-1185">Reference proteome</keyword>
<gene>
    <name evidence="5" type="primary">vapC</name>
    <name evidence="7" type="ORF">A3L14_00220</name>
    <name evidence="8" type="ORF">AMR53_00225</name>
    <name evidence="9" type="ORF">SAMN05216170_1395</name>
</gene>
<dbReference type="Proteomes" id="UP000051862">
    <property type="component" value="Unassembled WGS sequence"/>
</dbReference>
<feature type="binding site" evidence="5">
    <location>
        <position position="112"/>
    </location>
    <ligand>
        <name>Mg(2+)</name>
        <dbReference type="ChEBI" id="CHEBI:18420"/>
    </ligand>
</feature>
<reference evidence="7 12" key="2">
    <citation type="submission" date="2016-04" db="EMBL/GenBank/DDBJ databases">
        <title>Complete genome sequence of Thermococcus thioreducens type strain OGL-20P.</title>
        <authorList>
            <person name="Oger P.M."/>
        </authorList>
    </citation>
    <scope>NUCLEOTIDE SEQUENCE [LARGE SCALE GENOMIC DNA]</scope>
    <source>
        <strain evidence="7 12">OGL-20P</strain>
    </source>
</reference>
<dbReference type="EMBL" id="CP015105">
    <property type="protein sequence ID" value="ASJ11403.1"/>
    <property type="molecule type" value="Genomic_DNA"/>
</dbReference>
<evidence type="ECO:0000256" key="3">
    <source>
        <dbReference type="ARBA" id="ARBA00022723"/>
    </source>
</evidence>
<name>A0A0Q2US37_9EURY</name>
<evidence type="ECO:0000313" key="10">
    <source>
        <dbReference type="Proteomes" id="UP000051862"/>
    </source>
</evidence>
<reference evidence="9 11" key="3">
    <citation type="submission" date="2016-10" db="EMBL/GenBank/DDBJ databases">
        <authorList>
            <person name="de Groot N.N."/>
        </authorList>
    </citation>
    <scope>NUCLEOTIDE SEQUENCE [LARGE SCALE GENOMIC DNA]</scope>
    <source>
        <strain evidence="9 11">OGL-20</strain>
    </source>
</reference>
<dbReference type="STRING" id="277988.SAMN05216170_1395"/>
<comment type="similarity">
    <text evidence="5">Belongs to the PINc/VapC protein family.</text>
</comment>
<evidence type="ECO:0000259" key="6">
    <source>
        <dbReference type="SMART" id="SM00670"/>
    </source>
</evidence>
<keyword evidence="3 5" id="KW-0479">Metal-binding</keyword>
<dbReference type="PANTHER" id="PTHR39677:SF4">
    <property type="entry name" value="RIBONUCLEASE VAPC6"/>
    <property type="match status" value="1"/>
</dbReference>
<dbReference type="OrthoDB" id="147997at2157"/>
<keyword evidence="5" id="KW-0800">Toxin</keyword>
<accession>A0A0Q2US37</accession>
<evidence type="ECO:0000313" key="12">
    <source>
        <dbReference type="Proteomes" id="UP000250136"/>
    </source>
</evidence>
<evidence type="ECO:0000313" key="8">
    <source>
        <dbReference type="EMBL" id="KQH83424.1"/>
    </source>
</evidence>
<keyword evidence="5" id="KW-0460">Magnesium</keyword>
<dbReference type="SMART" id="SM00670">
    <property type="entry name" value="PINc"/>
    <property type="match status" value="1"/>
</dbReference>
<dbReference type="InterPro" id="IPR002716">
    <property type="entry name" value="PIN_dom"/>
</dbReference>
<dbReference type="Pfam" id="PF01850">
    <property type="entry name" value="PIN"/>
    <property type="match status" value="1"/>
</dbReference>
<evidence type="ECO:0000256" key="4">
    <source>
        <dbReference type="ARBA" id="ARBA00022801"/>
    </source>
</evidence>
<dbReference type="GO" id="GO:0090729">
    <property type="term" value="F:toxin activity"/>
    <property type="evidence" value="ECO:0007669"/>
    <property type="project" value="UniProtKB-KW"/>
</dbReference>
<dbReference type="Proteomes" id="UP000182125">
    <property type="component" value="Unassembled WGS sequence"/>
</dbReference>
<keyword evidence="4 5" id="KW-0378">Hydrolase</keyword>
<dbReference type="EC" id="3.1.-.-" evidence="5"/>
<dbReference type="PATRIC" id="fig|277988.4.peg.48"/>
<dbReference type="GO" id="GO:0000287">
    <property type="term" value="F:magnesium ion binding"/>
    <property type="evidence" value="ECO:0007669"/>
    <property type="project" value="UniProtKB-UniRule"/>
</dbReference>
<keyword evidence="2 5" id="KW-0540">Nuclease</keyword>
<evidence type="ECO:0000313" key="11">
    <source>
        <dbReference type="Proteomes" id="UP000182125"/>
    </source>
</evidence>
<dbReference type="EMBL" id="LIXN01000001">
    <property type="protein sequence ID" value="KQH83424.1"/>
    <property type="molecule type" value="Genomic_DNA"/>
</dbReference>
<reference evidence="8 10" key="1">
    <citation type="submission" date="2015-08" db="EMBL/GenBank/DDBJ databases">
        <title>Thermococcus thioreducens DSM 14981 genome sequencing.</title>
        <authorList>
            <person name="Hong S.-J."/>
            <person name="Kim M.-C."/>
            <person name="Shin J.-H."/>
        </authorList>
    </citation>
    <scope>NUCLEOTIDE SEQUENCE [LARGE SCALE GENOMIC DNA]</scope>
    <source>
        <strain evidence="8 10">DSM 14981</strain>
    </source>
</reference>